<gene>
    <name evidence="1" type="ORF">ACFQE0_13840</name>
</gene>
<evidence type="ECO:0000313" key="2">
    <source>
        <dbReference type="Proteomes" id="UP001596292"/>
    </source>
</evidence>
<sequence>MSPLATSRALAALGVGRDGPSAAQWVEALKIAARAERTPGHSLHVAFMPGGTARITEHLPPKVQSA</sequence>
<dbReference type="RefSeq" id="WP_378970547.1">
    <property type="nucleotide sequence ID" value="NZ_JBHSWN010000001.1"/>
</dbReference>
<reference evidence="2" key="1">
    <citation type="journal article" date="2019" name="Int. J. Syst. Evol. Microbiol.">
        <title>The Global Catalogue of Microorganisms (GCM) 10K type strain sequencing project: providing services to taxonomists for standard genome sequencing and annotation.</title>
        <authorList>
            <consortium name="The Broad Institute Genomics Platform"/>
            <consortium name="The Broad Institute Genome Sequencing Center for Infectious Disease"/>
            <person name="Wu L."/>
            <person name="Ma J."/>
        </authorList>
    </citation>
    <scope>NUCLEOTIDE SEQUENCE [LARGE SCALE GENOMIC DNA]</scope>
    <source>
        <strain evidence="2">CCUG 48316</strain>
    </source>
</reference>
<protein>
    <submittedName>
        <fullName evidence="1">Uncharacterized protein</fullName>
    </submittedName>
</protein>
<comment type="caution">
    <text evidence="1">The sequence shown here is derived from an EMBL/GenBank/DDBJ whole genome shotgun (WGS) entry which is preliminary data.</text>
</comment>
<evidence type="ECO:0000313" key="1">
    <source>
        <dbReference type="EMBL" id="MFC6790591.1"/>
    </source>
</evidence>
<dbReference type="EMBL" id="JBHSWN010000001">
    <property type="protein sequence ID" value="MFC6790591.1"/>
    <property type="molecule type" value="Genomic_DNA"/>
</dbReference>
<accession>A0ABW2BKS3</accession>
<organism evidence="1 2">
    <name type="scientific">Methylobacterium komagatae</name>
    <dbReference type="NCBI Taxonomy" id="374425"/>
    <lineage>
        <taxon>Bacteria</taxon>
        <taxon>Pseudomonadati</taxon>
        <taxon>Pseudomonadota</taxon>
        <taxon>Alphaproteobacteria</taxon>
        <taxon>Hyphomicrobiales</taxon>
        <taxon>Methylobacteriaceae</taxon>
        <taxon>Methylobacterium</taxon>
    </lineage>
</organism>
<name>A0ABW2BKS3_9HYPH</name>
<keyword evidence="2" id="KW-1185">Reference proteome</keyword>
<proteinExistence type="predicted"/>
<dbReference type="Proteomes" id="UP001596292">
    <property type="component" value="Unassembled WGS sequence"/>
</dbReference>